<feature type="coiled-coil region" evidence="1">
    <location>
        <begin position="510"/>
        <end position="537"/>
    </location>
</feature>
<reference evidence="4" key="1">
    <citation type="submission" date="2013-02" db="EMBL/GenBank/DDBJ databases">
        <authorList>
            <person name="Hughes D."/>
        </authorList>
    </citation>
    <scope>NUCLEOTIDE SEQUENCE</scope>
    <source>
        <strain>Durham</strain>
        <strain evidence="4">NC isolate 2 -- Noor lab</strain>
    </source>
</reference>
<feature type="coiled-coil region" evidence="1">
    <location>
        <begin position="90"/>
        <end position="124"/>
    </location>
</feature>
<feature type="compositionally biased region" description="Basic and acidic residues" evidence="2">
    <location>
        <begin position="693"/>
        <end position="703"/>
    </location>
</feature>
<dbReference type="InterPro" id="IPR037386">
    <property type="entry name" value="CCDC40"/>
</dbReference>
<dbReference type="EMBL" id="CAQQ02115277">
    <property type="status" value="NOT_ANNOTATED_CDS"/>
    <property type="molecule type" value="Genomic_DNA"/>
</dbReference>
<keyword evidence="1" id="KW-0175">Coiled coil</keyword>
<dbReference type="EnsemblMetazoa" id="MESCA005696-RA">
    <property type="protein sequence ID" value="MESCA005696-PA"/>
    <property type="gene ID" value="MESCA005696"/>
</dbReference>
<feature type="coiled-coil region" evidence="1">
    <location>
        <begin position="567"/>
        <end position="631"/>
    </location>
</feature>
<dbReference type="PANTHER" id="PTHR16275">
    <property type="entry name" value="COILED-COIL DOMAIN-CONTAINING PROTEIN 40"/>
    <property type="match status" value="1"/>
</dbReference>
<dbReference type="EMBL" id="CAQQ02115274">
    <property type="status" value="NOT_ANNOTATED_CDS"/>
    <property type="molecule type" value="Genomic_DNA"/>
</dbReference>
<evidence type="ECO:0000313" key="4">
    <source>
        <dbReference type="Proteomes" id="UP000015102"/>
    </source>
</evidence>
<dbReference type="EMBL" id="CAQQ02115275">
    <property type="status" value="NOT_ANNOTATED_CDS"/>
    <property type="molecule type" value="Genomic_DNA"/>
</dbReference>
<dbReference type="GO" id="GO:0035082">
    <property type="term" value="P:axoneme assembly"/>
    <property type="evidence" value="ECO:0007669"/>
    <property type="project" value="InterPro"/>
</dbReference>
<sequence>KVCEERTRIEKEVVPLQKDKETLDEELQRYRQVLKRKRMDLDNYNTLELTVHKWAKEVEDELRVTKTKAGKDAKIQKQLSEEKKKSDFIVFNLEMEILKRQKELDELRDQVNNQKQIIETLNGSYYDASSDLDALQNEHKRITQAWKEVIICIQHRDKVLYKGKEDQEKLKEDLKLTMSSIQAVKKLIKKVEDEGKVINCFKSRLEEDFKIQNRNLEKELEIQAKVDAKLDEIPILIEQTEKDFTEAKKESTQISKELREVMAKVDKWAMEKVKLEEDFFKEAQEHIITDNASSYSIRLLKDSQRTRRNMELNLAATENSLSEVLLELERNKGLIQKLTLNKEKLEEEKVLILVDDARTYSIYEERQNSQYKESTIARKELLIITQKSIIIDKELEDAQACGRQIVAEIGRFEAKFDKLGSSLFKQKTTHEKEEVDYYHKHSELIANLKEKETSCCQSQYEIEEIKKEIEDLKLEVLEHHREALAWETKYKVIEDTLKWLKEEKSKDGEINQMKQEIRRMEVRYHQLKRAQEKLVQDLQHSVVHRAQIYEQSEMKNKLEKSGSLRIRSVVQSRINELKSKMKKIQSEFFRTHKALAEVTEEIRQIVEKISRKEDEIEREQITQNLLNVEIEQAMLIKYQNLESIVRKQNRAKANKKLITGTVLPKLKSEALINAFTPVKCFTSINIEDKPDEEALSKRMRSEDISSENLTKKQTKLEGSSAKLRLFVLNKKANEFRIRQDQWVQTES</sequence>
<dbReference type="EMBL" id="CAQQ02115276">
    <property type="status" value="NOT_ANNOTATED_CDS"/>
    <property type="molecule type" value="Genomic_DNA"/>
</dbReference>
<feature type="region of interest" description="Disordered" evidence="2">
    <location>
        <begin position="693"/>
        <end position="713"/>
    </location>
</feature>
<evidence type="ECO:0000256" key="1">
    <source>
        <dbReference type="SAM" id="Coils"/>
    </source>
</evidence>
<evidence type="ECO:0000313" key="3">
    <source>
        <dbReference type="EnsemblMetazoa" id="MESCA005696-PA"/>
    </source>
</evidence>
<dbReference type="STRING" id="36166.T1GQ00"/>
<proteinExistence type="predicted"/>
<protein>
    <recommendedName>
        <fullName evidence="5">Coiled-coil domain-containing protein 39</fullName>
    </recommendedName>
</protein>
<feature type="coiled-coil region" evidence="1">
    <location>
        <begin position="237"/>
        <end position="348"/>
    </location>
</feature>
<dbReference type="Proteomes" id="UP000015102">
    <property type="component" value="Unassembled WGS sequence"/>
</dbReference>
<dbReference type="HOGENOM" id="CLU_008826_3_0_1"/>
<dbReference type="GO" id="GO:0005737">
    <property type="term" value="C:cytoplasm"/>
    <property type="evidence" value="ECO:0007669"/>
    <property type="project" value="TreeGrafter"/>
</dbReference>
<name>T1GQ00_MEGSC</name>
<keyword evidence="4" id="KW-1185">Reference proteome</keyword>
<dbReference type="PANTHER" id="PTHR16275:SF8">
    <property type="entry name" value="COILED-COIL DOMAIN-CONTAINING PROTEIN 40"/>
    <property type="match status" value="1"/>
</dbReference>
<organism evidence="3 4">
    <name type="scientific">Megaselia scalaris</name>
    <name type="common">Humpbacked fly</name>
    <name type="synonym">Phora scalaris</name>
    <dbReference type="NCBI Taxonomy" id="36166"/>
    <lineage>
        <taxon>Eukaryota</taxon>
        <taxon>Metazoa</taxon>
        <taxon>Ecdysozoa</taxon>
        <taxon>Arthropoda</taxon>
        <taxon>Hexapoda</taxon>
        <taxon>Insecta</taxon>
        <taxon>Pterygota</taxon>
        <taxon>Neoptera</taxon>
        <taxon>Endopterygota</taxon>
        <taxon>Diptera</taxon>
        <taxon>Brachycera</taxon>
        <taxon>Muscomorpha</taxon>
        <taxon>Platypezoidea</taxon>
        <taxon>Phoridae</taxon>
        <taxon>Megaseliini</taxon>
        <taxon>Megaselia</taxon>
    </lineage>
</organism>
<evidence type="ECO:0008006" key="5">
    <source>
        <dbReference type="Google" id="ProtNLM"/>
    </source>
</evidence>
<reference evidence="3" key="2">
    <citation type="submission" date="2015-06" db="UniProtKB">
        <authorList>
            <consortium name="EnsemblMetazoa"/>
        </authorList>
    </citation>
    <scope>IDENTIFICATION</scope>
</reference>
<evidence type="ECO:0000256" key="2">
    <source>
        <dbReference type="SAM" id="MobiDB-lite"/>
    </source>
</evidence>
<dbReference type="AlphaFoldDB" id="T1GQ00"/>
<accession>T1GQ00</accession>
<dbReference type="OMA" id="RMQRIQK"/>